<reference evidence="2" key="1">
    <citation type="submission" date="2014-11" db="EMBL/GenBank/DDBJ databases">
        <authorList>
            <person name="Amaro Gonzalez C."/>
        </authorList>
    </citation>
    <scope>NUCLEOTIDE SEQUENCE</scope>
</reference>
<evidence type="ECO:0000256" key="1">
    <source>
        <dbReference type="SAM" id="MobiDB-lite"/>
    </source>
</evidence>
<feature type="compositionally biased region" description="Polar residues" evidence="1">
    <location>
        <begin position="8"/>
        <end position="20"/>
    </location>
</feature>
<dbReference type="EMBL" id="GBXM01068517">
    <property type="protein sequence ID" value="JAH40060.1"/>
    <property type="molecule type" value="Transcribed_RNA"/>
</dbReference>
<reference evidence="2" key="2">
    <citation type="journal article" date="2015" name="Fish Shellfish Immunol.">
        <title>Early steps in the European eel (Anguilla anguilla)-Vibrio vulnificus interaction in the gills: Role of the RtxA13 toxin.</title>
        <authorList>
            <person name="Callol A."/>
            <person name="Pajuelo D."/>
            <person name="Ebbesson L."/>
            <person name="Teles M."/>
            <person name="MacKenzie S."/>
            <person name="Amaro C."/>
        </authorList>
    </citation>
    <scope>NUCLEOTIDE SEQUENCE</scope>
</reference>
<accession>A0A0E9SHA6</accession>
<name>A0A0E9SHA6_ANGAN</name>
<sequence>MFEFAFHTHSSAEPSSRLSN</sequence>
<evidence type="ECO:0000313" key="2">
    <source>
        <dbReference type="EMBL" id="JAH40060.1"/>
    </source>
</evidence>
<protein>
    <submittedName>
        <fullName evidence="2">Uncharacterized protein</fullName>
    </submittedName>
</protein>
<feature type="region of interest" description="Disordered" evidence="1">
    <location>
        <begin position="1"/>
        <end position="20"/>
    </location>
</feature>
<dbReference type="AlphaFoldDB" id="A0A0E9SHA6"/>
<proteinExistence type="predicted"/>
<organism evidence="2">
    <name type="scientific">Anguilla anguilla</name>
    <name type="common">European freshwater eel</name>
    <name type="synonym">Muraena anguilla</name>
    <dbReference type="NCBI Taxonomy" id="7936"/>
    <lineage>
        <taxon>Eukaryota</taxon>
        <taxon>Metazoa</taxon>
        <taxon>Chordata</taxon>
        <taxon>Craniata</taxon>
        <taxon>Vertebrata</taxon>
        <taxon>Euteleostomi</taxon>
        <taxon>Actinopterygii</taxon>
        <taxon>Neopterygii</taxon>
        <taxon>Teleostei</taxon>
        <taxon>Anguilliformes</taxon>
        <taxon>Anguillidae</taxon>
        <taxon>Anguilla</taxon>
    </lineage>
</organism>